<dbReference type="GO" id="GO:0000281">
    <property type="term" value="P:mitotic cytokinesis"/>
    <property type="evidence" value="ECO:0007669"/>
    <property type="project" value="TreeGrafter"/>
</dbReference>
<reference evidence="3" key="1">
    <citation type="submission" date="2013-12" db="EMBL/GenBank/DDBJ databases">
        <authorList>
            <person name="Aslett M."/>
        </authorList>
    </citation>
    <scope>NUCLEOTIDE SEQUENCE [LARGE SCALE GENOMIC DNA]</scope>
    <source>
        <strain evidence="3">Lindley</strain>
    </source>
</reference>
<dbReference type="AlphaFoldDB" id="A0A183CAI2"/>
<dbReference type="InterPro" id="IPR051364">
    <property type="entry name" value="Cytokinesis/Rho-signaling"/>
</dbReference>
<dbReference type="GO" id="GO:0031106">
    <property type="term" value="P:septin ring organization"/>
    <property type="evidence" value="ECO:0007669"/>
    <property type="project" value="TreeGrafter"/>
</dbReference>
<feature type="compositionally biased region" description="Polar residues" evidence="1">
    <location>
        <begin position="321"/>
        <end position="335"/>
    </location>
</feature>
<reference evidence="3" key="2">
    <citation type="submission" date="2014-05" db="EMBL/GenBank/DDBJ databases">
        <title>The genome and life-stage specific transcriptomes of Globodera pallida elucidate key aspects of plant parasitism by a cyst nematode.</title>
        <authorList>
            <person name="Cotton J.A."/>
            <person name="Lilley C.J."/>
            <person name="Jones L.M."/>
            <person name="Kikuchi T."/>
            <person name="Reid A.J."/>
            <person name="Thorpe P."/>
            <person name="Tsai I.J."/>
            <person name="Beasley H."/>
            <person name="Blok V."/>
            <person name="Cock P.J.A."/>
            <person name="Van den Akker S.E."/>
            <person name="Holroyd N."/>
            <person name="Hunt M."/>
            <person name="Mantelin S."/>
            <person name="Naghra H."/>
            <person name="Pain A."/>
            <person name="Palomares-Rius J.E."/>
            <person name="Zarowiecki M."/>
            <person name="Berriman M."/>
            <person name="Jones J.T."/>
            <person name="Urwin P.E."/>
        </authorList>
    </citation>
    <scope>NUCLEOTIDE SEQUENCE [LARGE SCALE GENOMIC DNA]</scope>
    <source>
        <strain evidence="3">Lindley</strain>
    </source>
</reference>
<feature type="domain" description="Anillin homology" evidence="2">
    <location>
        <begin position="210"/>
        <end position="362"/>
    </location>
</feature>
<dbReference type="Pfam" id="PF08174">
    <property type="entry name" value="Anillin"/>
    <property type="match status" value="1"/>
</dbReference>
<dbReference type="InterPro" id="IPR012966">
    <property type="entry name" value="AHD"/>
</dbReference>
<evidence type="ECO:0000313" key="4">
    <source>
        <dbReference type="WBParaSite" id="GPLIN_000988200"/>
    </source>
</evidence>
<sequence length="408" mass="45740">MMETPKTAGFHSAGPRRLSLTTNHYRQLGIVSSPLATSSPSPLVFSSSAAAAVADRTPLRRPKQPPRCSSIVMAQQFHQQFPSSRTNTLRSTVTDMSSIYTIQQDEAAFDERNAQLLHCIQMQQELVEQATAAIGYCRKKFPFSGTLQELSAQRLLLVSQERLTLLNRQMDQLKDQRILANFSGHLDDIPESVDFENEDEQESVVPFMHGTLYIDKIVLNLNPSFSLKKIDKESSFAFIVLCRHANTIYATQMANVLDVGELRNNKVKFKELIVFEELTPDFCILIEVFAMKIGKRMEHKWHCMWSFAARTFRSLMRSIGASPSQTDGNNNTTINSRRSVAEGASASASSTFGAQSNLVANKESKFYLSDADYPLEGSMELFVRFAPCNSPVQPPRPDSTDVDLRFSD</sequence>
<name>A0A183CAI2_GLOPA</name>
<dbReference type="GO" id="GO:0000915">
    <property type="term" value="P:actomyosin contractile ring assembly"/>
    <property type="evidence" value="ECO:0007669"/>
    <property type="project" value="TreeGrafter"/>
</dbReference>
<dbReference type="PANTHER" id="PTHR21538:SF23">
    <property type="entry name" value="ANILLIN"/>
    <property type="match status" value="1"/>
</dbReference>
<feature type="region of interest" description="Disordered" evidence="1">
    <location>
        <begin position="320"/>
        <end position="340"/>
    </location>
</feature>
<keyword evidence="3" id="KW-1185">Reference proteome</keyword>
<dbReference type="WBParaSite" id="GPLIN_000988200">
    <property type="protein sequence ID" value="GPLIN_000988200"/>
    <property type="gene ID" value="GPLIN_000988200"/>
</dbReference>
<accession>A0A183CAI2</accession>
<proteinExistence type="predicted"/>
<evidence type="ECO:0000313" key="3">
    <source>
        <dbReference type="Proteomes" id="UP000050741"/>
    </source>
</evidence>
<dbReference type="Proteomes" id="UP000050741">
    <property type="component" value="Unassembled WGS sequence"/>
</dbReference>
<evidence type="ECO:0000256" key="1">
    <source>
        <dbReference type="SAM" id="MobiDB-lite"/>
    </source>
</evidence>
<reference evidence="4" key="3">
    <citation type="submission" date="2016-06" db="UniProtKB">
        <authorList>
            <consortium name="WormBaseParasite"/>
        </authorList>
    </citation>
    <scope>IDENTIFICATION</scope>
</reference>
<protein>
    <submittedName>
        <fullName evidence="4">Anillin domain-containing protein</fullName>
    </submittedName>
</protein>
<organism evidence="3 4">
    <name type="scientific">Globodera pallida</name>
    <name type="common">Potato cyst nematode worm</name>
    <name type="synonym">Heterodera pallida</name>
    <dbReference type="NCBI Taxonomy" id="36090"/>
    <lineage>
        <taxon>Eukaryota</taxon>
        <taxon>Metazoa</taxon>
        <taxon>Ecdysozoa</taxon>
        <taxon>Nematoda</taxon>
        <taxon>Chromadorea</taxon>
        <taxon>Rhabditida</taxon>
        <taxon>Tylenchina</taxon>
        <taxon>Tylenchomorpha</taxon>
        <taxon>Tylenchoidea</taxon>
        <taxon>Heteroderidae</taxon>
        <taxon>Heteroderinae</taxon>
        <taxon>Globodera</taxon>
    </lineage>
</organism>
<dbReference type="GO" id="GO:0005826">
    <property type="term" value="C:actomyosin contractile ring"/>
    <property type="evidence" value="ECO:0007669"/>
    <property type="project" value="TreeGrafter"/>
</dbReference>
<dbReference type="PANTHER" id="PTHR21538">
    <property type="entry name" value="ANILLIN/RHOTEKIN RTKN"/>
    <property type="match status" value="1"/>
</dbReference>
<evidence type="ECO:0000259" key="2">
    <source>
        <dbReference type="Pfam" id="PF08174"/>
    </source>
</evidence>